<protein>
    <recommendedName>
        <fullName evidence="8">L,D-TPase catalytic domain-containing protein</fullName>
    </recommendedName>
</protein>
<reference evidence="9 10" key="1">
    <citation type="journal article" date="2016" name="Nat. Commun.">
        <title>Thousands of microbial genomes shed light on interconnected biogeochemical processes in an aquifer system.</title>
        <authorList>
            <person name="Anantharaman K."/>
            <person name="Brown C.T."/>
            <person name="Hug L.A."/>
            <person name="Sharon I."/>
            <person name="Castelle C.J."/>
            <person name="Probst A.J."/>
            <person name="Thomas B.C."/>
            <person name="Singh A."/>
            <person name="Wilkins M.J."/>
            <person name="Karaoz U."/>
            <person name="Brodie E.L."/>
            <person name="Williams K.H."/>
            <person name="Hubbard S.S."/>
            <person name="Banfield J.F."/>
        </authorList>
    </citation>
    <scope>NUCLEOTIDE SEQUENCE [LARGE SCALE GENOMIC DNA]</scope>
</reference>
<evidence type="ECO:0000256" key="7">
    <source>
        <dbReference type="SAM" id="SignalP"/>
    </source>
</evidence>
<dbReference type="GO" id="GO:0008360">
    <property type="term" value="P:regulation of cell shape"/>
    <property type="evidence" value="ECO:0007669"/>
    <property type="project" value="UniProtKB-UniRule"/>
</dbReference>
<organism evidence="9 10">
    <name type="scientific">Candidatus Magasanikbacteria bacterium RIFCSPHIGHO2_02_FULL_50_9b</name>
    <dbReference type="NCBI Taxonomy" id="1798682"/>
    <lineage>
        <taxon>Bacteria</taxon>
        <taxon>Candidatus Magasanikiibacteriota</taxon>
    </lineage>
</organism>
<dbReference type="GO" id="GO:0071555">
    <property type="term" value="P:cell wall organization"/>
    <property type="evidence" value="ECO:0007669"/>
    <property type="project" value="UniProtKB-UniRule"/>
</dbReference>
<dbReference type="UniPathway" id="UPA00219"/>
<evidence type="ECO:0000256" key="6">
    <source>
        <dbReference type="PROSITE-ProRule" id="PRU01373"/>
    </source>
</evidence>
<gene>
    <name evidence="9" type="ORF">A3C15_04000</name>
</gene>
<evidence type="ECO:0000313" key="9">
    <source>
        <dbReference type="EMBL" id="OGH68273.1"/>
    </source>
</evidence>
<comment type="pathway">
    <text evidence="1 6">Cell wall biogenesis; peptidoglycan biosynthesis.</text>
</comment>
<keyword evidence="4 6" id="KW-0573">Peptidoglycan synthesis</keyword>
<keyword evidence="5 6" id="KW-0961">Cell wall biogenesis/degradation</keyword>
<dbReference type="PANTHER" id="PTHR30582">
    <property type="entry name" value="L,D-TRANSPEPTIDASE"/>
    <property type="match status" value="1"/>
</dbReference>
<accession>A0A1F6M9R6</accession>
<sequence length="173" mass="19753">MKALKLTVLICFLIIPFSVVRAEGPIDSDNDGFPDQEELFAGFDPFNADQTPLKKTIKVSIKDQRLRYYTGEYLVKEIKVSTGLPKYPTPIGAFAIEKKIPVVLYAGEGYYYPNTKWNMRFKFHPKGSYYIHGAYWHNAFGKRRSHGCVNVAYKDMETLYAWAPAGTPVIIEK</sequence>
<dbReference type="Pfam" id="PF03734">
    <property type="entry name" value="YkuD"/>
    <property type="match status" value="1"/>
</dbReference>
<dbReference type="CDD" id="cd16913">
    <property type="entry name" value="YkuD_like"/>
    <property type="match status" value="1"/>
</dbReference>
<comment type="caution">
    <text evidence="9">The sequence shown here is derived from an EMBL/GenBank/DDBJ whole genome shotgun (WGS) entry which is preliminary data.</text>
</comment>
<dbReference type="Gene3D" id="2.40.440.10">
    <property type="entry name" value="L,D-transpeptidase catalytic domain-like"/>
    <property type="match status" value="1"/>
</dbReference>
<dbReference type="PROSITE" id="PS52029">
    <property type="entry name" value="LD_TPASE"/>
    <property type="match status" value="1"/>
</dbReference>
<evidence type="ECO:0000313" key="10">
    <source>
        <dbReference type="Proteomes" id="UP000176532"/>
    </source>
</evidence>
<dbReference type="InterPro" id="IPR038063">
    <property type="entry name" value="Transpep_catalytic_dom"/>
</dbReference>
<dbReference type="EMBL" id="MFQD01000001">
    <property type="protein sequence ID" value="OGH68273.1"/>
    <property type="molecule type" value="Genomic_DNA"/>
</dbReference>
<feature type="active site" description="Proton donor/acceptor" evidence="6">
    <location>
        <position position="132"/>
    </location>
</feature>
<keyword evidence="2" id="KW-0808">Transferase</keyword>
<dbReference type="AlphaFoldDB" id="A0A1F6M9R6"/>
<proteinExistence type="predicted"/>
<feature type="domain" description="L,D-TPase catalytic" evidence="8">
    <location>
        <begin position="55"/>
        <end position="172"/>
    </location>
</feature>
<feature type="active site" description="Nucleophile" evidence="6">
    <location>
        <position position="148"/>
    </location>
</feature>
<dbReference type="InterPro" id="IPR050979">
    <property type="entry name" value="LD-transpeptidase"/>
</dbReference>
<dbReference type="GO" id="GO:0071972">
    <property type="term" value="F:peptidoglycan L,D-transpeptidase activity"/>
    <property type="evidence" value="ECO:0007669"/>
    <property type="project" value="TreeGrafter"/>
</dbReference>
<dbReference type="STRING" id="1798682.A3C15_04000"/>
<name>A0A1F6M9R6_9BACT</name>
<dbReference type="GO" id="GO:0016740">
    <property type="term" value="F:transferase activity"/>
    <property type="evidence" value="ECO:0007669"/>
    <property type="project" value="UniProtKB-KW"/>
</dbReference>
<keyword evidence="3 6" id="KW-0133">Cell shape</keyword>
<evidence type="ECO:0000256" key="3">
    <source>
        <dbReference type="ARBA" id="ARBA00022960"/>
    </source>
</evidence>
<dbReference type="PANTHER" id="PTHR30582:SF2">
    <property type="entry name" value="L,D-TRANSPEPTIDASE YCIB-RELATED"/>
    <property type="match status" value="1"/>
</dbReference>
<dbReference type="GO" id="GO:0018104">
    <property type="term" value="P:peptidoglycan-protein cross-linking"/>
    <property type="evidence" value="ECO:0007669"/>
    <property type="project" value="TreeGrafter"/>
</dbReference>
<feature type="signal peptide" evidence="7">
    <location>
        <begin position="1"/>
        <end position="21"/>
    </location>
</feature>
<evidence type="ECO:0000256" key="5">
    <source>
        <dbReference type="ARBA" id="ARBA00023316"/>
    </source>
</evidence>
<dbReference type="InterPro" id="IPR005490">
    <property type="entry name" value="LD_TPept_cat_dom"/>
</dbReference>
<keyword evidence="7" id="KW-0732">Signal</keyword>
<evidence type="ECO:0000256" key="1">
    <source>
        <dbReference type="ARBA" id="ARBA00004752"/>
    </source>
</evidence>
<dbReference type="GO" id="GO:0005576">
    <property type="term" value="C:extracellular region"/>
    <property type="evidence" value="ECO:0007669"/>
    <property type="project" value="TreeGrafter"/>
</dbReference>
<evidence type="ECO:0000256" key="4">
    <source>
        <dbReference type="ARBA" id="ARBA00022984"/>
    </source>
</evidence>
<feature type="chain" id="PRO_5009525614" description="L,D-TPase catalytic domain-containing protein" evidence="7">
    <location>
        <begin position="22"/>
        <end position="173"/>
    </location>
</feature>
<evidence type="ECO:0000256" key="2">
    <source>
        <dbReference type="ARBA" id="ARBA00022679"/>
    </source>
</evidence>
<dbReference type="SUPFAM" id="SSF141523">
    <property type="entry name" value="L,D-transpeptidase catalytic domain-like"/>
    <property type="match status" value="1"/>
</dbReference>
<evidence type="ECO:0000259" key="8">
    <source>
        <dbReference type="PROSITE" id="PS52029"/>
    </source>
</evidence>
<dbReference type="Proteomes" id="UP000176532">
    <property type="component" value="Unassembled WGS sequence"/>
</dbReference>